<dbReference type="PANTHER" id="PTHR43793:SF2">
    <property type="entry name" value="BIFUNCTIONAL PROTEIN HLDE"/>
    <property type="match status" value="1"/>
</dbReference>
<proteinExistence type="predicted"/>
<dbReference type="GO" id="GO:0005524">
    <property type="term" value="F:ATP binding"/>
    <property type="evidence" value="ECO:0007669"/>
    <property type="project" value="UniProtKB-KW"/>
</dbReference>
<dbReference type="AlphaFoldDB" id="A0AA37SPG7"/>
<comment type="caution">
    <text evidence="9">The sequence shown here is derived from an EMBL/GenBank/DDBJ whole genome shotgun (WGS) entry which is preliminary data.</text>
</comment>
<keyword evidence="2" id="KW-0808">Transferase</keyword>
<dbReference type="GO" id="GO:0005975">
    <property type="term" value="P:carbohydrate metabolic process"/>
    <property type="evidence" value="ECO:0007669"/>
    <property type="project" value="InterPro"/>
</dbReference>
<dbReference type="RefSeq" id="WP_235295185.1">
    <property type="nucleotide sequence ID" value="NZ_BSOH01000021.1"/>
</dbReference>
<keyword evidence="3" id="KW-0548">Nucleotidyltransferase</keyword>
<organism evidence="9 10">
    <name type="scientific">Portibacter lacus</name>
    <dbReference type="NCBI Taxonomy" id="1099794"/>
    <lineage>
        <taxon>Bacteria</taxon>
        <taxon>Pseudomonadati</taxon>
        <taxon>Bacteroidota</taxon>
        <taxon>Saprospiria</taxon>
        <taxon>Saprospirales</taxon>
        <taxon>Haliscomenobacteraceae</taxon>
        <taxon>Portibacter</taxon>
    </lineage>
</organism>
<dbReference type="EC" id="2.7.7.70" evidence="1"/>
<dbReference type="InterPro" id="IPR004821">
    <property type="entry name" value="Cyt_trans-like"/>
</dbReference>
<dbReference type="InterPro" id="IPR011914">
    <property type="entry name" value="RfaE_dom_II"/>
</dbReference>
<evidence type="ECO:0000256" key="6">
    <source>
        <dbReference type="ARBA" id="ARBA00023277"/>
    </source>
</evidence>
<dbReference type="GO" id="GO:0016773">
    <property type="term" value="F:phosphotransferase activity, alcohol group as acceptor"/>
    <property type="evidence" value="ECO:0007669"/>
    <property type="project" value="InterPro"/>
</dbReference>
<protein>
    <recommendedName>
        <fullName evidence="1">D-glycero-beta-D-manno-heptose 1-phosphate adenylyltransferase</fullName>
        <ecNumber evidence="1">2.7.7.70</ecNumber>
    </recommendedName>
</protein>
<dbReference type="PANTHER" id="PTHR43793">
    <property type="entry name" value="FAD SYNTHASE"/>
    <property type="match status" value="1"/>
</dbReference>
<evidence type="ECO:0000256" key="7">
    <source>
        <dbReference type="ARBA" id="ARBA00047428"/>
    </source>
</evidence>
<name>A0AA37SPG7_9BACT</name>
<keyword evidence="6" id="KW-0119">Carbohydrate metabolism</keyword>
<evidence type="ECO:0000256" key="4">
    <source>
        <dbReference type="ARBA" id="ARBA00022741"/>
    </source>
</evidence>
<dbReference type="Proteomes" id="UP001156666">
    <property type="component" value="Unassembled WGS sequence"/>
</dbReference>
<dbReference type="Pfam" id="PF01467">
    <property type="entry name" value="CTP_transf_like"/>
    <property type="match status" value="1"/>
</dbReference>
<evidence type="ECO:0000256" key="2">
    <source>
        <dbReference type="ARBA" id="ARBA00022679"/>
    </source>
</evidence>
<dbReference type="NCBIfam" id="TIGR02199">
    <property type="entry name" value="rfaE_dom_II"/>
    <property type="match status" value="1"/>
</dbReference>
<feature type="domain" description="Cytidyltransferase-like" evidence="8">
    <location>
        <begin position="32"/>
        <end position="157"/>
    </location>
</feature>
<evidence type="ECO:0000313" key="9">
    <source>
        <dbReference type="EMBL" id="GLR18518.1"/>
    </source>
</evidence>
<reference evidence="9" key="1">
    <citation type="journal article" date="2014" name="Int. J. Syst. Evol. Microbiol.">
        <title>Complete genome sequence of Corynebacterium casei LMG S-19264T (=DSM 44701T), isolated from a smear-ripened cheese.</title>
        <authorList>
            <consortium name="US DOE Joint Genome Institute (JGI-PGF)"/>
            <person name="Walter F."/>
            <person name="Albersmeier A."/>
            <person name="Kalinowski J."/>
            <person name="Ruckert C."/>
        </authorList>
    </citation>
    <scope>NUCLEOTIDE SEQUENCE</scope>
    <source>
        <strain evidence="9">NBRC 108769</strain>
    </source>
</reference>
<evidence type="ECO:0000256" key="5">
    <source>
        <dbReference type="ARBA" id="ARBA00022840"/>
    </source>
</evidence>
<accession>A0AA37SPG7</accession>
<reference evidence="9" key="2">
    <citation type="submission" date="2023-01" db="EMBL/GenBank/DDBJ databases">
        <title>Draft genome sequence of Portibacter lacus strain NBRC 108769.</title>
        <authorList>
            <person name="Sun Q."/>
            <person name="Mori K."/>
        </authorList>
    </citation>
    <scope>NUCLEOTIDE SEQUENCE</scope>
    <source>
        <strain evidence="9">NBRC 108769</strain>
    </source>
</reference>
<keyword evidence="5" id="KW-0067">ATP-binding</keyword>
<evidence type="ECO:0000256" key="3">
    <source>
        <dbReference type="ARBA" id="ARBA00022695"/>
    </source>
</evidence>
<keyword evidence="4" id="KW-0547">Nucleotide-binding</keyword>
<sequence length="164" mass="18308">MKGNYLHKIQTDLDEALTFLGQCFSEPAKIVFTNGCFDILHSGHLQYLNEARNLGDFLIVGVNDDDSVKRLKGTKRPIVPLIERMEMLSGLQMVDMVIPFSEDTPMNLIQSIKPDILVKGGDYQLHEIVGAEFVQSIGGSVEMLSFRDGASTTNIIEEIIKKYS</sequence>
<dbReference type="EMBL" id="BSOH01000021">
    <property type="protein sequence ID" value="GLR18518.1"/>
    <property type="molecule type" value="Genomic_DNA"/>
</dbReference>
<evidence type="ECO:0000259" key="8">
    <source>
        <dbReference type="Pfam" id="PF01467"/>
    </source>
</evidence>
<evidence type="ECO:0000256" key="1">
    <source>
        <dbReference type="ARBA" id="ARBA00012519"/>
    </source>
</evidence>
<dbReference type="GO" id="GO:0016779">
    <property type="term" value="F:nucleotidyltransferase activity"/>
    <property type="evidence" value="ECO:0007669"/>
    <property type="project" value="UniProtKB-KW"/>
</dbReference>
<dbReference type="Gene3D" id="3.40.50.620">
    <property type="entry name" value="HUPs"/>
    <property type="match status" value="1"/>
</dbReference>
<dbReference type="InterPro" id="IPR014729">
    <property type="entry name" value="Rossmann-like_a/b/a_fold"/>
</dbReference>
<evidence type="ECO:0000313" key="10">
    <source>
        <dbReference type="Proteomes" id="UP001156666"/>
    </source>
</evidence>
<dbReference type="NCBIfam" id="TIGR00125">
    <property type="entry name" value="cyt_tran_rel"/>
    <property type="match status" value="1"/>
</dbReference>
<dbReference type="SUPFAM" id="SSF52374">
    <property type="entry name" value="Nucleotidylyl transferase"/>
    <property type="match status" value="1"/>
</dbReference>
<comment type="catalytic activity">
    <reaction evidence="7">
        <text>D-glycero-beta-D-manno-heptose 1-phosphate + ATP + H(+) = ADP-D-glycero-beta-D-manno-heptose + diphosphate</text>
        <dbReference type="Rhea" id="RHEA:27465"/>
        <dbReference type="ChEBI" id="CHEBI:15378"/>
        <dbReference type="ChEBI" id="CHEBI:30616"/>
        <dbReference type="ChEBI" id="CHEBI:33019"/>
        <dbReference type="ChEBI" id="CHEBI:59967"/>
        <dbReference type="ChEBI" id="CHEBI:61593"/>
        <dbReference type="EC" id="2.7.7.70"/>
    </reaction>
</comment>
<keyword evidence="10" id="KW-1185">Reference proteome</keyword>
<gene>
    <name evidence="9" type="ORF">GCM10007940_31340</name>
</gene>
<dbReference type="InterPro" id="IPR050385">
    <property type="entry name" value="Archaeal_FAD_synthase"/>
</dbReference>